<feature type="transmembrane region" description="Helical" evidence="1">
    <location>
        <begin position="38"/>
        <end position="56"/>
    </location>
</feature>
<dbReference type="Pfam" id="PF05437">
    <property type="entry name" value="AzlD"/>
    <property type="match status" value="1"/>
</dbReference>
<name>A0ABV4AFS7_9GAMM</name>
<keyword evidence="1" id="KW-1133">Transmembrane helix</keyword>
<keyword evidence="1" id="KW-0472">Membrane</keyword>
<dbReference type="Proteomes" id="UP001562065">
    <property type="component" value="Unassembled WGS sequence"/>
</dbReference>
<organism evidence="2 3">
    <name type="scientific">Isoalcanivorax beigongshangi</name>
    <dbReference type="NCBI Taxonomy" id="3238810"/>
    <lineage>
        <taxon>Bacteria</taxon>
        <taxon>Pseudomonadati</taxon>
        <taxon>Pseudomonadota</taxon>
        <taxon>Gammaproteobacteria</taxon>
        <taxon>Oceanospirillales</taxon>
        <taxon>Alcanivoracaceae</taxon>
        <taxon>Isoalcanivorax</taxon>
    </lineage>
</organism>
<feature type="transmembrane region" description="Helical" evidence="1">
    <location>
        <begin position="90"/>
        <end position="108"/>
    </location>
</feature>
<evidence type="ECO:0000313" key="3">
    <source>
        <dbReference type="Proteomes" id="UP001562065"/>
    </source>
</evidence>
<evidence type="ECO:0000256" key="1">
    <source>
        <dbReference type="SAM" id="Phobius"/>
    </source>
</evidence>
<gene>
    <name evidence="2" type="ORF">AB5I84_05920</name>
</gene>
<keyword evidence="1" id="KW-0812">Transmembrane</keyword>
<dbReference type="EMBL" id="JBGCUO010000001">
    <property type="protein sequence ID" value="MEY1661685.1"/>
    <property type="molecule type" value="Genomic_DNA"/>
</dbReference>
<sequence>MSIELLWLMVAAGLITYASRVLPFVLLKQTDQPFLRHAGRQMPAMILTLLVLYSLADVNLLPGQWQQAQGLPLLIPALLAWVLHWRWRNVLLSILAATGCHMLLLQWAG</sequence>
<accession>A0ABV4AFS7</accession>
<dbReference type="InterPro" id="IPR008407">
    <property type="entry name" value="Brnchd-chn_aa_trnsp_AzlD"/>
</dbReference>
<evidence type="ECO:0000313" key="2">
    <source>
        <dbReference type="EMBL" id="MEY1661685.1"/>
    </source>
</evidence>
<comment type="caution">
    <text evidence="2">The sequence shown here is derived from an EMBL/GenBank/DDBJ whole genome shotgun (WGS) entry which is preliminary data.</text>
</comment>
<protein>
    <submittedName>
        <fullName evidence="2">Branched-chain amino acid transporter permease</fullName>
    </submittedName>
</protein>
<reference evidence="2 3" key="1">
    <citation type="submission" date="2024-07" db="EMBL/GenBank/DDBJ databases">
        <authorList>
            <person name="Ren Q."/>
        </authorList>
    </citation>
    <scope>NUCLEOTIDE SEQUENCE [LARGE SCALE GENOMIC DNA]</scope>
    <source>
        <strain evidence="2 3">REN37</strain>
    </source>
</reference>
<feature type="transmembrane region" description="Helical" evidence="1">
    <location>
        <begin position="68"/>
        <end position="83"/>
    </location>
</feature>
<keyword evidence="3" id="KW-1185">Reference proteome</keyword>
<proteinExistence type="predicted"/>
<feature type="transmembrane region" description="Helical" evidence="1">
    <location>
        <begin position="6"/>
        <end position="26"/>
    </location>
</feature>
<dbReference type="RefSeq" id="WP_369454935.1">
    <property type="nucleotide sequence ID" value="NZ_JBGCUO010000001.1"/>
</dbReference>